<protein>
    <submittedName>
        <fullName evidence="1">Uncharacterized protein</fullName>
    </submittedName>
</protein>
<dbReference type="OrthoDB" id="5793039at2759"/>
<keyword evidence="2" id="KW-1185">Reference proteome</keyword>
<gene>
    <name evidence="1" type="ORF">ANCCAN_30149</name>
</gene>
<organism evidence="1 2">
    <name type="scientific">Ancylostoma caninum</name>
    <name type="common">Dog hookworm</name>
    <dbReference type="NCBI Taxonomy" id="29170"/>
    <lineage>
        <taxon>Eukaryota</taxon>
        <taxon>Metazoa</taxon>
        <taxon>Ecdysozoa</taxon>
        <taxon>Nematoda</taxon>
        <taxon>Chromadorea</taxon>
        <taxon>Rhabditida</taxon>
        <taxon>Rhabditina</taxon>
        <taxon>Rhabditomorpha</taxon>
        <taxon>Strongyloidea</taxon>
        <taxon>Ancylostomatidae</taxon>
        <taxon>Ancylostomatinae</taxon>
        <taxon>Ancylostoma</taxon>
    </lineage>
</organism>
<name>A0A368EWP8_ANCCA</name>
<evidence type="ECO:0000313" key="2">
    <source>
        <dbReference type="Proteomes" id="UP000252519"/>
    </source>
</evidence>
<evidence type="ECO:0000313" key="1">
    <source>
        <dbReference type="EMBL" id="RCN24161.1"/>
    </source>
</evidence>
<sequence length="70" mass="8055">MMQDGKPEEYIVMRIRRVGAIHYQHGIPFPSAVWREFKSSTLNIISECEFKSHDVSFLESTPKSSRALGK</sequence>
<proteinExistence type="predicted"/>
<dbReference type="Proteomes" id="UP000252519">
    <property type="component" value="Unassembled WGS sequence"/>
</dbReference>
<dbReference type="EMBL" id="JOJR01022790">
    <property type="protein sequence ID" value="RCN24161.1"/>
    <property type="molecule type" value="Genomic_DNA"/>
</dbReference>
<comment type="caution">
    <text evidence="1">The sequence shown here is derived from an EMBL/GenBank/DDBJ whole genome shotgun (WGS) entry which is preliminary data.</text>
</comment>
<dbReference type="AlphaFoldDB" id="A0A368EWP8"/>
<accession>A0A368EWP8</accession>
<reference evidence="1 2" key="1">
    <citation type="submission" date="2014-10" db="EMBL/GenBank/DDBJ databases">
        <title>Draft genome of the hookworm Ancylostoma caninum.</title>
        <authorList>
            <person name="Mitreva M."/>
        </authorList>
    </citation>
    <scope>NUCLEOTIDE SEQUENCE [LARGE SCALE GENOMIC DNA]</scope>
    <source>
        <strain evidence="1 2">Baltimore</strain>
    </source>
</reference>